<proteinExistence type="predicted"/>
<dbReference type="OrthoDB" id="5148973at2"/>
<dbReference type="RefSeq" id="WP_101850123.1">
    <property type="nucleotide sequence ID" value="NZ_JBHLVH010000027.1"/>
</dbReference>
<dbReference type="Proteomes" id="UP000234206">
    <property type="component" value="Unassembled WGS sequence"/>
</dbReference>
<reference evidence="2 3" key="1">
    <citation type="submission" date="2017-12" db="EMBL/GenBank/DDBJ databases">
        <title>Phylogenetic diversity of female urinary microbiome.</title>
        <authorList>
            <person name="Thomas-White K."/>
            <person name="Wolfe A.J."/>
        </authorList>
    </citation>
    <scope>NUCLEOTIDE SEQUENCE [LARGE SCALE GENOMIC DNA]</scope>
    <source>
        <strain evidence="2 3">UMB1298</strain>
    </source>
</reference>
<accession>A0A2I1P833</accession>
<sequence length="347" mass="36396">MNRTSVRSGAAIGLLVAALFLPPGSAMAEDAETHLSPMAAPVQPDGSPDSSDEEIAAATAADAATIAAQEGRSVAEVQEDLKWQDSAQAEIDRVAALAPEAFAGSSLSVADRTVWVGFTGTAPSTDTRFPEGTTATIQGDLPLNHEGRVQAARAAASAVEAEFGAEAVSRVDAVTGMAEVFVATSRPSGSDARLARAEREAISEITVYFDPNSRGGEETVNGGGRLERVGTSSLLCTSAFTVVRNGTRGMTTAQHCPLPFTHENYDNATEHQVTHNASHYGADGDMRIYTTSDIEGPRFRADYRDVRTLAQAPGFSVGTYMCHFGRGNGKRCDTVYDTTVSKGSLSA</sequence>
<comment type="caution">
    <text evidence="2">The sequence shown here is derived from an EMBL/GenBank/DDBJ whole genome shotgun (WGS) entry which is preliminary data.</text>
</comment>
<keyword evidence="3" id="KW-1185">Reference proteome</keyword>
<name>A0A2I1P833_9MICO</name>
<organism evidence="2 3">
    <name type="scientific">Kytococcus schroeteri</name>
    <dbReference type="NCBI Taxonomy" id="138300"/>
    <lineage>
        <taxon>Bacteria</taxon>
        <taxon>Bacillati</taxon>
        <taxon>Actinomycetota</taxon>
        <taxon>Actinomycetes</taxon>
        <taxon>Micrococcales</taxon>
        <taxon>Kytococcaceae</taxon>
        <taxon>Kytococcus</taxon>
    </lineage>
</organism>
<feature type="signal peptide" evidence="1">
    <location>
        <begin position="1"/>
        <end position="28"/>
    </location>
</feature>
<protein>
    <submittedName>
        <fullName evidence="2">Uncharacterized protein</fullName>
    </submittedName>
</protein>
<dbReference type="AlphaFoldDB" id="A0A2I1P833"/>
<evidence type="ECO:0000313" key="3">
    <source>
        <dbReference type="Proteomes" id="UP000234206"/>
    </source>
</evidence>
<evidence type="ECO:0000313" key="2">
    <source>
        <dbReference type="EMBL" id="PKZ40789.1"/>
    </source>
</evidence>
<evidence type="ECO:0000256" key="1">
    <source>
        <dbReference type="SAM" id="SignalP"/>
    </source>
</evidence>
<feature type="chain" id="PRO_5014128150" evidence="1">
    <location>
        <begin position="29"/>
        <end position="347"/>
    </location>
</feature>
<gene>
    <name evidence="2" type="ORF">CYJ76_11160</name>
</gene>
<dbReference type="EMBL" id="PKIZ01000031">
    <property type="protein sequence ID" value="PKZ40789.1"/>
    <property type="molecule type" value="Genomic_DNA"/>
</dbReference>
<keyword evidence="1" id="KW-0732">Signal</keyword>